<evidence type="ECO:0000256" key="1">
    <source>
        <dbReference type="SAM" id="MobiDB-lite"/>
    </source>
</evidence>
<keyword evidence="3" id="KW-1185">Reference proteome</keyword>
<evidence type="ECO:0000313" key="2">
    <source>
        <dbReference type="EMBL" id="VEN48794.1"/>
    </source>
</evidence>
<proteinExistence type="predicted"/>
<feature type="region of interest" description="Disordered" evidence="1">
    <location>
        <begin position="304"/>
        <end position="379"/>
    </location>
</feature>
<feature type="region of interest" description="Disordered" evidence="1">
    <location>
        <begin position="491"/>
        <end position="570"/>
    </location>
</feature>
<protein>
    <submittedName>
        <fullName evidence="2">Uncharacterized protein</fullName>
    </submittedName>
</protein>
<name>A0A653CLL1_CALMS</name>
<feature type="compositionally biased region" description="Polar residues" evidence="1">
    <location>
        <begin position="497"/>
        <end position="512"/>
    </location>
</feature>
<dbReference type="EMBL" id="CAACVG010008170">
    <property type="protein sequence ID" value="VEN48794.1"/>
    <property type="molecule type" value="Genomic_DNA"/>
</dbReference>
<reference evidence="2 3" key="1">
    <citation type="submission" date="2019-01" db="EMBL/GenBank/DDBJ databases">
        <authorList>
            <person name="Sayadi A."/>
        </authorList>
    </citation>
    <scope>NUCLEOTIDE SEQUENCE [LARGE SCALE GENOMIC DNA]</scope>
</reference>
<feature type="compositionally biased region" description="Basic and acidic residues" evidence="1">
    <location>
        <begin position="48"/>
        <end position="59"/>
    </location>
</feature>
<feature type="compositionally biased region" description="Basic residues" evidence="1">
    <location>
        <begin position="143"/>
        <end position="152"/>
    </location>
</feature>
<feature type="compositionally biased region" description="Polar residues" evidence="1">
    <location>
        <begin position="330"/>
        <end position="357"/>
    </location>
</feature>
<feature type="compositionally biased region" description="Low complexity" evidence="1">
    <location>
        <begin position="525"/>
        <end position="538"/>
    </location>
</feature>
<gene>
    <name evidence="2" type="ORF">CALMAC_LOCUS10121</name>
</gene>
<feature type="compositionally biased region" description="Low complexity" evidence="1">
    <location>
        <begin position="268"/>
        <end position="277"/>
    </location>
</feature>
<organism evidence="2 3">
    <name type="scientific">Callosobruchus maculatus</name>
    <name type="common">Southern cowpea weevil</name>
    <name type="synonym">Pulse bruchid</name>
    <dbReference type="NCBI Taxonomy" id="64391"/>
    <lineage>
        <taxon>Eukaryota</taxon>
        <taxon>Metazoa</taxon>
        <taxon>Ecdysozoa</taxon>
        <taxon>Arthropoda</taxon>
        <taxon>Hexapoda</taxon>
        <taxon>Insecta</taxon>
        <taxon>Pterygota</taxon>
        <taxon>Neoptera</taxon>
        <taxon>Endopterygota</taxon>
        <taxon>Coleoptera</taxon>
        <taxon>Polyphaga</taxon>
        <taxon>Cucujiformia</taxon>
        <taxon>Chrysomeloidea</taxon>
        <taxon>Chrysomelidae</taxon>
        <taxon>Bruchinae</taxon>
        <taxon>Bruchini</taxon>
        <taxon>Callosobruchus</taxon>
    </lineage>
</organism>
<feature type="compositionally biased region" description="Basic and acidic residues" evidence="1">
    <location>
        <begin position="1"/>
        <end position="16"/>
    </location>
</feature>
<dbReference type="Proteomes" id="UP000410492">
    <property type="component" value="Unassembled WGS sequence"/>
</dbReference>
<dbReference type="OrthoDB" id="6605262at2759"/>
<feature type="compositionally biased region" description="Pro residues" evidence="1">
    <location>
        <begin position="189"/>
        <end position="200"/>
    </location>
</feature>
<sequence length="627" mass="71167">MRFKTETLEVERRGDGVDEPDVFDSLSARARRRAANRQPHRYRGITEWSERRHDNRYASDRISPSPSPYRHHPHYASDHHPPPRHSPSPDYRYSPPSPHHSPIPDYRGVRHSPSPDYRQHSPTPDYGRSISPRKEVIAPTPPQRKKSERHRQKAVEERSRYDSGYRSSRTEDYRDLRDQRMERLEEPPPDYSPPSPPPMPVDKKQTQKTRFAVDTTPTKPHKSGNIIGQSIRKLVGKIRSASAERKARQQRAKRSPSPSYQPGHVIDSNIGNNGSSNGHDRPVQRYYLGEDPFAGSIYGRENKYDGVVRPTRSSKRQTNGSAPGDERRSQSTLGRFSKSTGRLVNGSVVDNRSSQTLPRHLHKQSDSPSKLGTRSNSTINISIINTPRKLEGPAKPARTYKSSLSRSKSFNVQAGLESQRNNMYTSNPHLNKLEDSGIGLKSPGLISSLNRSHKDINGDDIYTSRFARNGTSDYIDSKRGFQTSFREKTPEYWKPGTYSTPVRNGTGYSNGNIYEPPTRLRDSMSPSQSIVRRGSSSSTDFSETYHTTTRNDDPVRPSVTDTTKSFSKKIIPSKDGKSIETIQSSELKSVTKSHYRGSTPTRTLYEERRYNTGTTNPVVIEVRNYRK</sequence>
<dbReference type="AlphaFoldDB" id="A0A653CLL1"/>
<accession>A0A653CLL1</accession>
<evidence type="ECO:0000313" key="3">
    <source>
        <dbReference type="Proteomes" id="UP000410492"/>
    </source>
</evidence>
<feature type="compositionally biased region" description="Polar residues" evidence="1">
    <location>
        <begin position="539"/>
        <end position="548"/>
    </location>
</feature>
<feature type="region of interest" description="Disordered" evidence="1">
    <location>
        <begin position="1"/>
        <end position="284"/>
    </location>
</feature>
<feature type="compositionally biased region" description="Basic and acidic residues" evidence="1">
    <location>
        <begin position="153"/>
        <end position="186"/>
    </location>
</feature>
<feature type="compositionally biased region" description="Basic residues" evidence="1">
    <location>
        <begin position="29"/>
        <end position="43"/>
    </location>
</feature>